<evidence type="ECO:0000313" key="1">
    <source>
        <dbReference type="EMBL" id="GIJ33158.1"/>
    </source>
</evidence>
<sequence length="99" mass="10513">MQGVTGHTGRWVAVVGTRPFTCRHARPSSLPERIVRSQADAGAVFGMGAAVRRFARVYPSCPARVLTVPPITAVRMNPWDTVDRRAAGIVLVFSGPGGG</sequence>
<dbReference type="AlphaFoldDB" id="A0A9W5URZ3"/>
<gene>
    <name evidence="1" type="ORF">Vse01_23060</name>
</gene>
<accession>A0A9W5URZ3</accession>
<protein>
    <submittedName>
        <fullName evidence="1">Uncharacterized protein</fullName>
    </submittedName>
</protein>
<dbReference type="Proteomes" id="UP000607311">
    <property type="component" value="Unassembled WGS sequence"/>
</dbReference>
<keyword evidence="2" id="KW-1185">Reference proteome</keyword>
<comment type="caution">
    <text evidence="1">The sequence shown here is derived from an EMBL/GenBank/DDBJ whole genome shotgun (WGS) entry which is preliminary data.</text>
</comment>
<name>A0A9W5URZ3_9ACTN</name>
<reference evidence="1" key="1">
    <citation type="submission" date="2021-01" db="EMBL/GenBank/DDBJ databases">
        <title>Whole genome shotgun sequence of Verrucosispora sediminis NBRC 107745.</title>
        <authorList>
            <person name="Komaki H."/>
            <person name="Tamura T."/>
        </authorList>
    </citation>
    <scope>NUCLEOTIDE SEQUENCE</scope>
    <source>
        <strain evidence="1">NBRC 107745</strain>
    </source>
</reference>
<proteinExistence type="predicted"/>
<dbReference type="EMBL" id="BOPD01000013">
    <property type="protein sequence ID" value="GIJ33158.1"/>
    <property type="molecule type" value="Genomic_DNA"/>
</dbReference>
<evidence type="ECO:0000313" key="2">
    <source>
        <dbReference type="Proteomes" id="UP000607311"/>
    </source>
</evidence>
<organism evidence="1 2">
    <name type="scientific">Micromonospora sediminimaris</name>
    <dbReference type="NCBI Taxonomy" id="547162"/>
    <lineage>
        <taxon>Bacteria</taxon>
        <taxon>Bacillati</taxon>
        <taxon>Actinomycetota</taxon>
        <taxon>Actinomycetes</taxon>
        <taxon>Micromonosporales</taxon>
        <taxon>Micromonosporaceae</taxon>
        <taxon>Micromonospora</taxon>
    </lineage>
</organism>